<evidence type="ECO:0000259" key="2">
    <source>
        <dbReference type="Pfam" id="PF08327"/>
    </source>
</evidence>
<dbReference type="Pfam" id="PF08327">
    <property type="entry name" value="AHSA1"/>
    <property type="match status" value="1"/>
</dbReference>
<dbReference type="RefSeq" id="WP_425502159.1">
    <property type="nucleotide sequence ID" value="NZ_BSPS01000018.1"/>
</dbReference>
<dbReference type="Proteomes" id="UP000571950">
    <property type="component" value="Unassembled WGS sequence"/>
</dbReference>
<protein>
    <submittedName>
        <fullName evidence="3">Uncharacterized protein YndB with AHSA1/START domain</fullName>
    </submittedName>
</protein>
<proteinExistence type="inferred from homology"/>
<feature type="domain" description="Activator of Hsp90 ATPase homologue 1/2-like C-terminal" evidence="2">
    <location>
        <begin position="20"/>
        <end position="153"/>
    </location>
</feature>
<dbReference type="EMBL" id="JACIDT010000003">
    <property type="protein sequence ID" value="MBB3925534.1"/>
    <property type="molecule type" value="Genomic_DNA"/>
</dbReference>
<comment type="similarity">
    <text evidence="1">Belongs to the AHA1 family.</text>
</comment>
<keyword evidence="4" id="KW-1185">Reference proteome</keyword>
<dbReference type="Gene3D" id="3.30.530.20">
    <property type="match status" value="1"/>
</dbReference>
<sequence>MTMDDAKQDDRELSVQCAIDAPPGKVWEIMTTRLAEWWCPRPWMVEIVEMDWRAGGRSAMIMRGPDGEEMPQEGIFLEVSPGRRFVTTDAVTHDMHPQGPFMIGIWEVAPQGEGTLYRASARHWTDDARRTHAEMGFAEGWAACARQLKQLVETGAVSDAGA</sequence>
<evidence type="ECO:0000313" key="3">
    <source>
        <dbReference type="EMBL" id="MBB3925534.1"/>
    </source>
</evidence>
<organism evidence="3 4">
    <name type="scientific">Sphingobium jiangsuense</name>
    <dbReference type="NCBI Taxonomy" id="870476"/>
    <lineage>
        <taxon>Bacteria</taxon>
        <taxon>Pseudomonadati</taxon>
        <taxon>Pseudomonadota</taxon>
        <taxon>Alphaproteobacteria</taxon>
        <taxon>Sphingomonadales</taxon>
        <taxon>Sphingomonadaceae</taxon>
        <taxon>Sphingobium</taxon>
    </lineage>
</organism>
<gene>
    <name evidence="3" type="ORF">GGR43_001247</name>
</gene>
<dbReference type="SUPFAM" id="SSF55961">
    <property type="entry name" value="Bet v1-like"/>
    <property type="match status" value="1"/>
</dbReference>
<comment type="caution">
    <text evidence="3">The sequence shown here is derived from an EMBL/GenBank/DDBJ whole genome shotgun (WGS) entry which is preliminary data.</text>
</comment>
<reference evidence="3 4" key="1">
    <citation type="submission" date="2020-08" db="EMBL/GenBank/DDBJ databases">
        <title>Genomic Encyclopedia of Type Strains, Phase IV (KMG-IV): sequencing the most valuable type-strain genomes for metagenomic binning, comparative biology and taxonomic classification.</title>
        <authorList>
            <person name="Goeker M."/>
        </authorList>
    </citation>
    <scope>NUCLEOTIDE SEQUENCE [LARGE SCALE GENOMIC DNA]</scope>
    <source>
        <strain evidence="3 4">DSM 26189</strain>
    </source>
</reference>
<accession>A0A7W6BGC2</accession>
<name>A0A7W6BGC2_9SPHN</name>
<dbReference type="AlphaFoldDB" id="A0A7W6BGC2"/>
<evidence type="ECO:0000313" key="4">
    <source>
        <dbReference type="Proteomes" id="UP000571950"/>
    </source>
</evidence>
<dbReference type="InterPro" id="IPR013538">
    <property type="entry name" value="ASHA1/2-like_C"/>
</dbReference>
<evidence type="ECO:0000256" key="1">
    <source>
        <dbReference type="ARBA" id="ARBA00006817"/>
    </source>
</evidence>
<dbReference type="InterPro" id="IPR023393">
    <property type="entry name" value="START-like_dom_sf"/>
</dbReference>